<evidence type="ECO:0000313" key="2">
    <source>
        <dbReference type="Proteomes" id="UP000636960"/>
    </source>
</evidence>
<reference evidence="1" key="1">
    <citation type="submission" date="2021-01" db="EMBL/GenBank/DDBJ databases">
        <title>Whole genome shotgun sequence of Actinoplanes rishiriensis NBRC 108556.</title>
        <authorList>
            <person name="Komaki H."/>
            <person name="Tamura T."/>
        </authorList>
    </citation>
    <scope>NUCLEOTIDE SEQUENCE</scope>
    <source>
        <strain evidence="1">NBRC 108556</strain>
    </source>
</reference>
<keyword evidence="2" id="KW-1185">Reference proteome</keyword>
<name>A0A919MSF1_9ACTN</name>
<accession>A0A919MSF1</accession>
<dbReference type="AlphaFoldDB" id="A0A919MSF1"/>
<dbReference type="EMBL" id="BOMV01000060">
    <property type="protein sequence ID" value="GIE98121.1"/>
    <property type="molecule type" value="Genomic_DNA"/>
</dbReference>
<protein>
    <submittedName>
        <fullName evidence="1">Uncharacterized protein</fullName>
    </submittedName>
</protein>
<dbReference type="Proteomes" id="UP000636960">
    <property type="component" value="Unassembled WGS sequence"/>
</dbReference>
<comment type="caution">
    <text evidence="1">The sequence shown here is derived from an EMBL/GenBank/DDBJ whole genome shotgun (WGS) entry which is preliminary data.</text>
</comment>
<sequence>MSGKRRGRFRFLDMDIKGEMHDGARDATGVIALLYKPLITDWLNGRGGLLHLAEQAALTLVSALT</sequence>
<gene>
    <name evidence="1" type="ORF">Ari01nite_55860</name>
</gene>
<organism evidence="1 2">
    <name type="scientific">Paractinoplanes rishiriensis</name>
    <dbReference type="NCBI Taxonomy" id="1050105"/>
    <lineage>
        <taxon>Bacteria</taxon>
        <taxon>Bacillati</taxon>
        <taxon>Actinomycetota</taxon>
        <taxon>Actinomycetes</taxon>
        <taxon>Micromonosporales</taxon>
        <taxon>Micromonosporaceae</taxon>
        <taxon>Paractinoplanes</taxon>
    </lineage>
</organism>
<evidence type="ECO:0000313" key="1">
    <source>
        <dbReference type="EMBL" id="GIE98121.1"/>
    </source>
</evidence>
<proteinExistence type="predicted"/>